<gene>
    <name evidence="1" type="ORF">S06H3_13196</name>
</gene>
<feature type="non-terminal residue" evidence="1">
    <location>
        <position position="51"/>
    </location>
</feature>
<proteinExistence type="predicted"/>
<dbReference type="EMBL" id="BARV01006442">
    <property type="protein sequence ID" value="GAI12940.1"/>
    <property type="molecule type" value="Genomic_DNA"/>
</dbReference>
<protein>
    <submittedName>
        <fullName evidence="1">Uncharacterized protein</fullName>
    </submittedName>
</protein>
<dbReference type="AlphaFoldDB" id="X1ME35"/>
<accession>X1ME35</accession>
<sequence length="51" mass="5778">MIINSSSIFFSFIKYPNAPTDPNLFSSNKVGSMTREISLVDLYSESHCLKF</sequence>
<comment type="caution">
    <text evidence="1">The sequence shown here is derived from an EMBL/GenBank/DDBJ whole genome shotgun (WGS) entry which is preliminary data.</text>
</comment>
<reference evidence="1" key="1">
    <citation type="journal article" date="2014" name="Front. Microbiol.">
        <title>High frequency of phylogenetically diverse reductive dehalogenase-homologous genes in deep subseafloor sedimentary metagenomes.</title>
        <authorList>
            <person name="Kawai M."/>
            <person name="Futagami T."/>
            <person name="Toyoda A."/>
            <person name="Takaki Y."/>
            <person name="Nishi S."/>
            <person name="Hori S."/>
            <person name="Arai W."/>
            <person name="Tsubouchi T."/>
            <person name="Morono Y."/>
            <person name="Uchiyama I."/>
            <person name="Ito T."/>
            <person name="Fujiyama A."/>
            <person name="Inagaki F."/>
            <person name="Takami H."/>
        </authorList>
    </citation>
    <scope>NUCLEOTIDE SEQUENCE</scope>
    <source>
        <strain evidence="1">Expedition CK06-06</strain>
    </source>
</reference>
<name>X1ME35_9ZZZZ</name>
<organism evidence="1">
    <name type="scientific">marine sediment metagenome</name>
    <dbReference type="NCBI Taxonomy" id="412755"/>
    <lineage>
        <taxon>unclassified sequences</taxon>
        <taxon>metagenomes</taxon>
        <taxon>ecological metagenomes</taxon>
    </lineage>
</organism>
<evidence type="ECO:0000313" key="1">
    <source>
        <dbReference type="EMBL" id="GAI12940.1"/>
    </source>
</evidence>